<keyword evidence="1" id="KW-0472">Membrane</keyword>
<gene>
    <name evidence="2" type="ORF">C8N26_1207</name>
</gene>
<dbReference type="PANTHER" id="PTHR34219">
    <property type="entry name" value="IRON-REGULATED INNER MEMBRANE PROTEIN-RELATED"/>
    <property type="match status" value="1"/>
</dbReference>
<dbReference type="Proteomes" id="UP000285780">
    <property type="component" value="Unassembled WGS sequence"/>
</dbReference>
<dbReference type="InterPro" id="IPR005625">
    <property type="entry name" value="PepSY-ass_TM"/>
</dbReference>
<name>A0A420E342_9FLAO</name>
<evidence type="ECO:0000313" key="3">
    <source>
        <dbReference type="Proteomes" id="UP000285780"/>
    </source>
</evidence>
<dbReference type="EMBL" id="RAQM01000007">
    <property type="protein sequence ID" value="RKF04535.1"/>
    <property type="molecule type" value="Genomic_DNA"/>
</dbReference>
<evidence type="ECO:0000256" key="1">
    <source>
        <dbReference type="SAM" id="Phobius"/>
    </source>
</evidence>
<accession>A0A420E342</accession>
<feature type="transmembrane region" description="Helical" evidence="1">
    <location>
        <begin position="324"/>
        <end position="348"/>
    </location>
</feature>
<evidence type="ECO:0000313" key="2">
    <source>
        <dbReference type="EMBL" id="RKF04535.1"/>
    </source>
</evidence>
<keyword evidence="3" id="KW-1185">Reference proteome</keyword>
<keyword evidence="1" id="KW-0812">Transmembrane</keyword>
<dbReference type="Pfam" id="PF03929">
    <property type="entry name" value="PepSY_TM"/>
    <property type="match status" value="1"/>
</dbReference>
<keyword evidence="1" id="KW-1133">Transmembrane helix</keyword>
<comment type="caution">
    <text evidence="2">The sequence shown here is derived from an EMBL/GenBank/DDBJ whole genome shotgun (WGS) entry which is preliminary data.</text>
</comment>
<reference evidence="2 3" key="1">
    <citation type="submission" date="2018-09" db="EMBL/GenBank/DDBJ databases">
        <title>Genomic Encyclopedia of Archaeal and Bacterial Type Strains, Phase II (KMG-II): from individual species to whole genera.</title>
        <authorList>
            <person name="Goeker M."/>
        </authorList>
    </citation>
    <scope>NUCLEOTIDE SEQUENCE [LARGE SCALE GENOMIC DNA]</scope>
    <source>
        <strain evidence="2 3">DSM 16505</strain>
    </source>
</reference>
<organism evidence="2 3">
    <name type="scientific">Tenacibaculum lutimaris</name>
    <dbReference type="NCBI Taxonomy" id="285258"/>
    <lineage>
        <taxon>Bacteria</taxon>
        <taxon>Pseudomonadati</taxon>
        <taxon>Bacteroidota</taxon>
        <taxon>Flavobacteriia</taxon>
        <taxon>Flavobacteriales</taxon>
        <taxon>Flavobacteriaceae</taxon>
        <taxon>Tenacibaculum</taxon>
    </lineage>
</organism>
<feature type="transmembrane region" description="Helical" evidence="1">
    <location>
        <begin position="12"/>
        <end position="35"/>
    </location>
</feature>
<feature type="transmembrane region" description="Helical" evidence="1">
    <location>
        <begin position="137"/>
        <end position="159"/>
    </location>
</feature>
<proteinExistence type="predicted"/>
<dbReference type="AlphaFoldDB" id="A0A420E342"/>
<dbReference type="RefSeq" id="WP_120186464.1">
    <property type="nucleotide sequence ID" value="NZ_RAQM01000007.1"/>
</dbReference>
<feature type="transmembrane region" description="Helical" evidence="1">
    <location>
        <begin position="188"/>
        <end position="209"/>
    </location>
</feature>
<sequence length="360" mass="41660">MQQIHKIIWKIHLWLGLSCGIIASFSGLTGSLYVWQPEITSLLNSKLLKVEDFSKIKEKTILNSAYFLAAQNEGKVNIVFLPYREQQTISINYKNGKTLYYHPKTRVFLGEKSVSIQFFEILLKLHRTLGIPTIGKYIIGTSALLFCFFLLTTGFYMWWKAYKNNLSKGFTMKWKPKKKRFHFNLHKVFGIYFLLPLMIIAFTGGYFTYHKTYKSALSIFNGSDKIILDNEAKQAKIFSLEEAVLQTDGKYVLRAIYYPKDSLGVYKLRYIKDRFIKSGLRRTKEMELNQQGKLRTLSSFDFDPNNNRIAAQFYPIHIGEIVGILGRVLVFISGLVPLVLLITGFKVYSSKTKRLKKIVN</sequence>
<protein>
    <submittedName>
        <fullName evidence="2">Putative iron-regulated membrane protein</fullName>
    </submittedName>
</protein>